<dbReference type="InterPro" id="IPR005220">
    <property type="entry name" value="CarO-like"/>
</dbReference>
<evidence type="ECO:0000313" key="4">
    <source>
        <dbReference type="Proteomes" id="UP000011724"/>
    </source>
</evidence>
<dbReference type="RefSeq" id="WP_015413886.1">
    <property type="nucleotide sequence ID" value="NC_020409.1"/>
</dbReference>
<reference evidence="4" key="2">
    <citation type="journal article" date="2013" name="Stand. Genomic Sci.">
        <title>Complete genome sequence of Desulfocapsa sulfexigens, a marine deltaproteobacterium specialized in disproportionating inorganic sulfur compounds.</title>
        <authorList>
            <person name="Finster K.W."/>
            <person name="Kjeldsen K.U."/>
            <person name="Kube M."/>
            <person name="Reinhardt R."/>
            <person name="Mussmann M."/>
            <person name="Amann R."/>
            <person name="Schreiber L."/>
        </authorList>
    </citation>
    <scope>NUCLEOTIDE SEQUENCE [LARGE SCALE GENOMIC DNA]</scope>
    <source>
        <strain evidence="4">DSM 10523 / SB164P1</strain>
    </source>
</reference>
<dbReference type="STRING" id="1322246.BN4_10595"/>
<organism evidence="3 4">
    <name type="scientific">Pseudodesulfovibrio piezophilus (strain DSM 21447 / JCM 15486 / C1TLV30)</name>
    <name type="common">Desulfovibrio piezophilus</name>
    <dbReference type="NCBI Taxonomy" id="1322246"/>
    <lineage>
        <taxon>Bacteria</taxon>
        <taxon>Pseudomonadati</taxon>
        <taxon>Thermodesulfobacteriota</taxon>
        <taxon>Desulfovibrionia</taxon>
        <taxon>Desulfovibrionales</taxon>
        <taxon>Desulfovibrionaceae</taxon>
    </lineage>
</organism>
<dbReference type="InterPro" id="IPR036700">
    <property type="entry name" value="BOBF_sf"/>
</dbReference>
<dbReference type="HOGENOM" id="CLU_118907_0_2_7"/>
<proteinExistence type="predicted"/>
<feature type="chain" id="PRO_5004019694" evidence="2">
    <location>
        <begin position="27"/>
        <end position="114"/>
    </location>
</feature>
<reference evidence="3 4" key="1">
    <citation type="journal article" date="2013" name="PLoS ONE">
        <title>The first genomic and proteomic characterization of a deep-sea sulfate reducer: insights into the piezophilic lifestyle of Desulfovibrio piezophilus.</title>
        <authorList>
            <person name="Pradel N."/>
            <person name="Ji B."/>
            <person name="Gimenez G."/>
            <person name="Talla E."/>
            <person name="Lenoble P."/>
            <person name="Garel M."/>
            <person name="Tamburini C."/>
            <person name="Fourquet P."/>
            <person name="Lebrun R."/>
            <person name="Bertin P."/>
            <person name="Denis Y."/>
            <person name="Pophillat M."/>
            <person name="Barbe V."/>
            <person name="Ollivier B."/>
            <person name="Dolla A."/>
        </authorList>
    </citation>
    <scope>NUCLEOTIDE SEQUENCE [LARGE SCALE GENOMIC DNA]</scope>
    <source>
        <strain evidence="4">DSM 10523 / SB164P1</strain>
    </source>
</reference>
<gene>
    <name evidence="3" type="ordered locus">BN4_10595</name>
</gene>
<dbReference type="Pfam" id="PF04076">
    <property type="entry name" value="BOF"/>
    <property type="match status" value="1"/>
</dbReference>
<dbReference type="EMBL" id="FO203427">
    <property type="protein sequence ID" value="CCH47832.1"/>
    <property type="molecule type" value="Genomic_DNA"/>
</dbReference>
<dbReference type="PATRIC" id="fig|879567.3.peg.618"/>
<evidence type="ECO:0000256" key="1">
    <source>
        <dbReference type="ARBA" id="ARBA00022729"/>
    </source>
</evidence>
<dbReference type="Gene3D" id="2.40.50.200">
    <property type="entry name" value="Bacterial OB-fold"/>
    <property type="match status" value="1"/>
</dbReference>
<feature type="signal peptide" evidence="2">
    <location>
        <begin position="1"/>
        <end position="26"/>
    </location>
</feature>
<protein>
    <submittedName>
        <fullName evidence="3">Uncharacterized protein</fullName>
    </submittedName>
</protein>
<dbReference type="SUPFAM" id="SSF101756">
    <property type="entry name" value="Hypothetical protein YgiW"/>
    <property type="match status" value="1"/>
</dbReference>
<name>M1WQR1_PSEP2</name>
<dbReference type="AlphaFoldDB" id="M1WQR1"/>
<dbReference type="Proteomes" id="UP000011724">
    <property type="component" value="Chromosome"/>
</dbReference>
<dbReference type="KEGG" id="dpi:BN4_10595"/>
<dbReference type="eggNOG" id="ENOG5031828">
    <property type="taxonomic scope" value="Bacteria"/>
</dbReference>
<sequence>MKTSGIFFVLFLMISAFIFSSQESYAAGPYKATSVAEAKVSGIDTSVVLNGHFVRQIKDNEFLFADNTGELLLYVNDAGIQQAVNEKNEVQVEGMIVQNFMYTEVQACAVNTIN</sequence>
<accession>M1WQR1</accession>
<keyword evidence="4" id="KW-1185">Reference proteome</keyword>
<evidence type="ECO:0000313" key="3">
    <source>
        <dbReference type="EMBL" id="CCH47832.1"/>
    </source>
</evidence>
<dbReference type="BioCyc" id="DPIE1322246:BN4_RS03065-MONOMER"/>
<evidence type="ECO:0000256" key="2">
    <source>
        <dbReference type="SAM" id="SignalP"/>
    </source>
</evidence>
<keyword evidence="1 2" id="KW-0732">Signal</keyword>
<dbReference type="OrthoDB" id="5465425at2"/>
<dbReference type="NCBIfam" id="NF033674">
    <property type="entry name" value="stress_OB_fold"/>
    <property type="match status" value="1"/>
</dbReference>